<feature type="compositionally biased region" description="Basic and acidic residues" evidence="1">
    <location>
        <begin position="96"/>
        <end position="109"/>
    </location>
</feature>
<evidence type="ECO:0000256" key="1">
    <source>
        <dbReference type="SAM" id="MobiDB-lite"/>
    </source>
</evidence>
<feature type="compositionally biased region" description="Polar residues" evidence="1">
    <location>
        <begin position="506"/>
        <end position="516"/>
    </location>
</feature>
<reference evidence="2 3" key="1">
    <citation type="submission" date="2024-09" db="EMBL/GenBank/DDBJ databases">
        <title>Chromosome-scale assembly of Riccia sorocarpa.</title>
        <authorList>
            <person name="Paukszto L."/>
        </authorList>
    </citation>
    <scope>NUCLEOTIDE SEQUENCE [LARGE SCALE GENOMIC DNA]</scope>
    <source>
        <strain evidence="2">LP-2024</strain>
        <tissue evidence="2">Aerial parts of the thallus</tissue>
    </source>
</reference>
<evidence type="ECO:0000313" key="2">
    <source>
        <dbReference type="EMBL" id="KAL3697422.1"/>
    </source>
</evidence>
<feature type="compositionally biased region" description="Low complexity" evidence="1">
    <location>
        <begin position="540"/>
        <end position="553"/>
    </location>
</feature>
<dbReference type="InterPro" id="IPR029063">
    <property type="entry name" value="SAM-dependent_MTases_sf"/>
</dbReference>
<dbReference type="AlphaFoldDB" id="A0ABD3I502"/>
<keyword evidence="3" id="KW-1185">Reference proteome</keyword>
<proteinExistence type="predicted"/>
<dbReference type="EMBL" id="JBJQOH010000002">
    <property type="protein sequence ID" value="KAL3697422.1"/>
    <property type="molecule type" value="Genomic_DNA"/>
</dbReference>
<name>A0ABD3I502_9MARC</name>
<feature type="compositionally biased region" description="Low complexity" evidence="1">
    <location>
        <begin position="517"/>
        <end position="528"/>
    </location>
</feature>
<evidence type="ECO:0000313" key="3">
    <source>
        <dbReference type="Proteomes" id="UP001633002"/>
    </source>
</evidence>
<accession>A0ABD3I502</accession>
<protein>
    <submittedName>
        <fullName evidence="2">Uncharacterized protein</fullName>
    </submittedName>
</protein>
<organism evidence="2 3">
    <name type="scientific">Riccia sorocarpa</name>
    <dbReference type="NCBI Taxonomy" id="122646"/>
    <lineage>
        <taxon>Eukaryota</taxon>
        <taxon>Viridiplantae</taxon>
        <taxon>Streptophyta</taxon>
        <taxon>Embryophyta</taxon>
        <taxon>Marchantiophyta</taxon>
        <taxon>Marchantiopsida</taxon>
        <taxon>Marchantiidae</taxon>
        <taxon>Marchantiales</taxon>
        <taxon>Ricciaceae</taxon>
        <taxon>Riccia</taxon>
    </lineage>
</organism>
<dbReference type="Gene3D" id="3.40.50.150">
    <property type="entry name" value="Vaccinia Virus protein VP39"/>
    <property type="match status" value="1"/>
</dbReference>
<feature type="region of interest" description="Disordered" evidence="1">
    <location>
        <begin position="506"/>
        <end position="577"/>
    </location>
</feature>
<dbReference type="Proteomes" id="UP001633002">
    <property type="component" value="Unassembled WGS sequence"/>
</dbReference>
<feature type="compositionally biased region" description="Polar residues" evidence="1">
    <location>
        <begin position="559"/>
        <end position="571"/>
    </location>
</feature>
<feature type="region of interest" description="Disordered" evidence="1">
    <location>
        <begin position="89"/>
        <end position="109"/>
    </location>
</feature>
<gene>
    <name evidence="2" type="ORF">R1sor_011498</name>
</gene>
<comment type="caution">
    <text evidence="2">The sequence shown here is derived from an EMBL/GenBank/DDBJ whole genome shotgun (WGS) entry which is preliminary data.</text>
</comment>
<sequence length="577" mass="64823">MIKRNLQMVLNKELLLRVDSKYTGDLLSLNDFTENEKAEENTVKKVLEYYSDKYKAVDLTKDTLYSEFNLDPRGLRKLTSLLKLKKQKASLSKRGSKGEPHAKKVKSEDGVVEDRSFENRLDFIWFNTRGATDGKSEYPWQLAPFKLSMNYEEAELTRGRQVSLVYVDLVRDLDFSVTKELVETIILTAIGSTVVSPVLFVFLLFPGDDISQCLEVVKMGIVGWEIDIRWGTCEFLDKTKVPKGCWHLLPDATMLYLLFSNDDIEGGGDWMSAVNELPNKKGEKRVELSFHVDEHKDFDLHTIRKRSKADETPEQTQERVRSKRELQLLSLAPRFTDKDSKGALVNELTKSRRMMYKLIKTFTKRNEVVIDFFSGGSFLREALLQGRQCIAFTSSQKEHLFLENYPLRLVQVVKDDHHLKKYLLSWGESGAAPADESQSWNPPSLADVEIEISKQPVQIALEEDDEGYDDLMDPEQAFFRRRGMDVPSHIGGSSSIELGEIELTSNQRPTSQAGPFQSSGPSQGTSESSKSEDDASRPGSRIAAAIASCASSAVDGGAVNQNGSATPSQTACVDVEV</sequence>